<feature type="region of interest" description="Disordered" evidence="1">
    <location>
        <begin position="106"/>
        <end position="139"/>
    </location>
</feature>
<evidence type="ECO:0000313" key="2">
    <source>
        <dbReference type="EMBL" id="KAF9503544.1"/>
    </source>
</evidence>
<dbReference type="Proteomes" id="UP000886523">
    <property type="component" value="Unassembled WGS sequence"/>
</dbReference>
<feature type="compositionally biased region" description="Polar residues" evidence="1">
    <location>
        <begin position="114"/>
        <end position="133"/>
    </location>
</feature>
<feature type="region of interest" description="Disordered" evidence="1">
    <location>
        <begin position="16"/>
        <end position="94"/>
    </location>
</feature>
<dbReference type="AlphaFoldDB" id="A0A9P6DLT5"/>
<proteinExistence type="predicted"/>
<dbReference type="EMBL" id="MU129338">
    <property type="protein sequence ID" value="KAF9503544.1"/>
    <property type="molecule type" value="Genomic_DNA"/>
</dbReference>
<sequence length="159" mass="17583">MPNEYMNHAPLVEGYRLNHLPNEPPLNTTCQMKSGNENAQRRAAGTPDEPHPSNLLRRVCGNFKTGDPAEQTHENGNPLPKQNPQMATLHETTKTPDKLHTCISSMIAQKEQSHTPQPAPTANQKPATPPSENTRPRFDFVNPQLAKAYADYAGAVQQI</sequence>
<reference evidence="2" key="1">
    <citation type="journal article" date="2020" name="Nat. Commun.">
        <title>Large-scale genome sequencing of mycorrhizal fungi provides insights into the early evolution of symbiotic traits.</title>
        <authorList>
            <person name="Miyauchi S."/>
            <person name="Kiss E."/>
            <person name="Kuo A."/>
            <person name="Drula E."/>
            <person name="Kohler A."/>
            <person name="Sanchez-Garcia M."/>
            <person name="Morin E."/>
            <person name="Andreopoulos B."/>
            <person name="Barry K.W."/>
            <person name="Bonito G."/>
            <person name="Buee M."/>
            <person name="Carver A."/>
            <person name="Chen C."/>
            <person name="Cichocki N."/>
            <person name="Clum A."/>
            <person name="Culley D."/>
            <person name="Crous P.W."/>
            <person name="Fauchery L."/>
            <person name="Girlanda M."/>
            <person name="Hayes R.D."/>
            <person name="Keri Z."/>
            <person name="LaButti K."/>
            <person name="Lipzen A."/>
            <person name="Lombard V."/>
            <person name="Magnuson J."/>
            <person name="Maillard F."/>
            <person name="Murat C."/>
            <person name="Nolan M."/>
            <person name="Ohm R.A."/>
            <person name="Pangilinan J."/>
            <person name="Pereira M.F."/>
            <person name="Perotto S."/>
            <person name="Peter M."/>
            <person name="Pfister S."/>
            <person name="Riley R."/>
            <person name="Sitrit Y."/>
            <person name="Stielow J.B."/>
            <person name="Szollosi G."/>
            <person name="Zifcakova L."/>
            <person name="Stursova M."/>
            <person name="Spatafora J.W."/>
            <person name="Tedersoo L."/>
            <person name="Vaario L.M."/>
            <person name="Yamada A."/>
            <person name="Yan M."/>
            <person name="Wang P."/>
            <person name="Xu J."/>
            <person name="Bruns T."/>
            <person name="Baldrian P."/>
            <person name="Vilgalys R."/>
            <person name="Dunand C."/>
            <person name="Henrissat B."/>
            <person name="Grigoriev I.V."/>
            <person name="Hibbett D."/>
            <person name="Nagy L.G."/>
            <person name="Martin F.M."/>
        </authorList>
    </citation>
    <scope>NUCLEOTIDE SEQUENCE</scope>
    <source>
        <strain evidence="2">UP504</strain>
    </source>
</reference>
<name>A0A9P6DLT5_9AGAM</name>
<comment type="caution">
    <text evidence="2">The sequence shown here is derived from an EMBL/GenBank/DDBJ whole genome shotgun (WGS) entry which is preliminary data.</text>
</comment>
<accession>A0A9P6DLT5</accession>
<keyword evidence="3" id="KW-1185">Reference proteome</keyword>
<feature type="compositionally biased region" description="Polar residues" evidence="1">
    <location>
        <begin position="25"/>
        <end position="38"/>
    </location>
</feature>
<evidence type="ECO:0000313" key="3">
    <source>
        <dbReference type="Proteomes" id="UP000886523"/>
    </source>
</evidence>
<gene>
    <name evidence="2" type="ORF">BS47DRAFT_1369460</name>
</gene>
<organism evidence="2 3">
    <name type="scientific">Hydnum rufescens UP504</name>
    <dbReference type="NCBI Taxonomy" id="1448309"/>
    <lineage>
        <taxon>Eukaryota</taxon>
        <taxon>Fungi</taxon>
        <taxon>Dikarya</taxon>
        <taxon>Basidiomycota</taxon>
        <taxon>Agaricomycotina</taxon>
        <taxon>Agaricomycetes</taxon>
        <taxon>Cantharellales</taxon>
        <taxon>Hydnaceae</taxon>
        <taxon>Hydnum</taxon>
    </lineage>
</organism>
<evidence type="ECO:0000256" key="1">
    <source>
        <dbReference type="SAM" id="MobiDB-lite"/>
    </source>
</evidence>
<protein>
    <submittedName>
        <fullName evidence="2">Uncharacterized protein</fullName>
    </submittedName>
</protein>